<dbReference type="InterPro" id="IPR016181">
    <property type="entry name" value="Acyl_CoA_acyltransferase"/>
</dbReference>
<dbReference type="GO" id="GO:0016747">
    <property type="term" value="F:acyltransferase activity, transferring groups other than amino-acyl groups"/>
    <property type="evidence" value="ECO:0007669"/>
    <property type="project" value="InterPro"/>
</dbReference>
<dbReference type="PROSITE" id="PS51186">
    <property type="entry name" value="GNAT"/>
    <property type="match status" value="1"/>
</dbReference>
<organism evidence="2 3">
    <name type="scientific">Melghirimyces thermohalophilus</name>
    <dbReference type="NCBI Taxonomy" id="1236220"/>
    <lineage>
        <taxon>Bacteria</taxon>
        <taxon>Bacillati</taxon>
        <taxon>Bacillota</taxon>
        <taxon>Bacilli</taxon>
        <taxon>Bacillales</taxon>
        <taxon>Thermoactinomycetaceae</taxon>
        <taxon>Melghirimyces</taxon>
    </lineage>
</organism>
<reference evidence="2 3" key="1">
    <citation type="submission" date="2016-10" db="EMBL/GenBank/DDBJ databases">
        <authorList>
            <person name="de Groot N.N."/>
        </authorList>
    </citation>
    <scope>NUCLEOTIDE SEQUENCE [LARGE SCALE GENOMIC DNA]</scope>
    <source>
        <strain evidence="2 3">DSM 45514</strain>
    </source>
</reference>
<evidence type="ECO:0000313" key="2">
    <source>
        <dbReference type="EMBL" id="SDC41099.1"/>
    </source>
</evidence>
<name>A0A1G6LCR3_9BACL</name>
<keyword evidence="3" id="KW-1185">Reference proteome</keyword>
<dbReference type="Pfam" id="PF00583">
    <property type="entry name" value="Acetyltransf_1"/>
    <property type="match status" value="1"/>
</dbReference>
<evidence type="ECO:0000313" key="3">
    <source>
        <dbReference type="Proteomes" id="UP000199387"/>
    </source>
</evidence>
<sequence>MSKSMNNQGAQDGRNMGFQQLKPRFYDPESDEETVVRFHLDLMRAHYKLWSDLHGRRYDAEYWNRLLEREQVGKKWAEELRKRIQDPDALLLVFTDTDDILVGFLYAEIRNDHLTFRREGFINEIYLHPDYRGRNLSKSMLARGERWFQERCVSHRHVFVTSNNLAAVKLYASLGFRVTDYRMSKTELYEG</sequence>
<accession>A0A1G6LCR3</accession>
<dbReference type="AlphaFoldDB" id="A0A1G6LCR3"/>
<keyword evidence="2" id="KW-0808">Transferase</keyword>
<dbReference type="SUPFAM" id="SSF55729">
    <property type="entry name" value="Acyl-CoA N-acyltransferases (Nat)"/>
    <property type="match status" value="1"/>
</dbReference>
<dbReference type="CDD" id="cd04301">
    <property type="entry name" value="NAT_SF"/>
    <property type="match status" value="1"/>
</dbReference>
<dbReference type="EMBL" id="FMZA01000007">
    <property type="protein sequence ID" value="SDC41099.1"/>
    <property type="molecule type" value="Genomic_DNA"/>
</dbReference>
<dbReference type="PANTHER" id="PTHR43072">
    <property type="entry name" value="N-ACETYLTRANSFERASE"/>
    <property type="match status" value="1"/>
</dbReference>
<evidence type="ECO:0000259" key="1">
    <source>
        <dbReference type="PROSITE" id="PS51186"/>
    </source>
</evidence>
<feature type="domain" description="N-acetyltransferase" evidence="1">
    <location>
        <begin position="53"/>
        <end position="191"/>
    </location>
</feature>
<gene>
    <name evidence="2" type="ORF">SAMN04488112_107172</name>
</gene>
<dbReference type="Proteomes" id="UP000199387">
    <property type="component" value="Unassembled WGS sequence"/>
</dbReference>
<dbReference type="InterPro" id="IPR000182">
    <property type="entry name" value="GNAT_dom"/>
</dbReference>
<dbReference type="Gene3D" id="3.40.630.30">
    <property type="match status" value="1"/>
</dbReference>
<dbReference type="STRING" id="1236220.SAMN04488112_107172"/>
<proteinExistence type="predicted"/>
<protein>
    <submittedName>
        <fullName evidence="2">Acetyltransferase (GNAT) family protein</fullName>
    </submittedName>
</protein>